<gene>
    <name evidence="3" type="ORF">NK125_09245</name>
</gene>
<dbReference type="EMBL" id="JAMZFW010000012">
    <property type="protein sequence ID" value="MCP1102598.1"/>
    <property type="molecule type" value="Genomic_DNA"/>
</dbReference>
<dbReference type="InterPro" id="IPR006520">
    <property type="entry name" value="Dit_BPSPP_N"/>
</dbReference>
<dbReference type="RefSeq" id="WP_262066383.1">
    <property type="nucleotide sequence ID" value="NZ_JAMXOD010000012.1"/>
</dbReference>
<accession>A0ABT1E9T4</accession>
<organism evidence="3 4">
    <name type="scientific">Aequitasia blattaphilus</name>
    <dbReference type="NCBI Taxonomy" id="2949332"/>
    <lineage>
        <taxon>Bacteria</taxon>
        <taxon>Bacillati</taxon>
        <taxon>Bacillota</taxon>
        <taxon>Clostridia</taxon>
        <taxon>Lachnospirales</taxon>
        <taxon>Lachnospiraceae</taxon>
        <taxon>Aequitasia</taxon>
    </lineage>
</organism>
<dbReference type="Pfam" id="PF05709">
    <property type="entry name" value="Sipho_tail"/>
    <property type="match status" value="1"/>
</dbReference>
<proteinExistence type="predicted"/>
<reference evidence="3 4" key="1">
    <citation type="journal article" date="2022" name="Genome Biol. Evol.">
        <title>Host diet, physiology and behaviors set the stage for Lachnospiraceae cladogenesis.</title>
        <authorList>
            <person name="Vera-Ponce De Leon A."/>
            <person name="Schneider M."/>
            <person name="Jahnes B.C."/>
            <person name="Sadowski V."/>
            <person name="Camuy-Velez L.A."/>
            <person name="Duan J."/>
            <person name="Sabree Z.L."/>
        </authorList>
    </citation>
    <scope>NUCLEOTIDE SEQUENCE [LARGE SCALE GENOMIC DNA]</scope>
    <source>
        <strain evidence="3 4">PAL113</strain>
    </source>
</reference>
<protein>
    <submittedName>
        <fullName evidence="3">Phage tail family protein</fullName>
    </submittedName>
</protein>
<name>A0ABT1E9T4_9FIRM</name>
<feature type="domain" description="Siphovirus-type tail component RIFT-related" evidence="2">
    <location>
        <begin position="16"/>
        <end position="116"/>
    </location>
</feature>
<evidence type="ECO:0000256" key="1">
    <source>
        <dbReference type="SAM" id="MobiDB-lite"/>
    </source>
</evidence>
<evidence type="ECO:0000259" key="2">
    <source>
        <dbReference type="Pfam" id="PF05709"/>
    </source>
</evidence>
<dbReference type="Proteomes" id="UP001523566">
    <property type="component" value="Unassembled WGS sequence"/>
</dbReference>
<dbReference type="NCBIfam" id="TIGR01633">
    <property type="entry name" value="phi3626_gp14_N"/>
    <property type="match status" value="1"/>
</dbReference>
<dbReference type="InterPro" id="IPR008841">
    <property type="entry name" value="Siphovirus-type_tail_N"/>
</dbReference>
<evidence type="ECO:0000313" key="4">
    <source>
        <dbReference type="Proteomes" id="UP001523566"/>
    </source>
</evidence>
<sequence length="494" mass="54833">MNLSVKFDGHELSDFLTVISGFERGIGTSRDVELLKIGNSRGGSFVSSTKEEAQFSMPFKLRYDLIAKRRALAKILDVKEPKKLVFGDEPDKYYLAIPTGDVNVEENNFLGIGTITWLVPDGLAHSTTIKSFTATTSGGKTTVKIKNEGTEEVPVTFRIKHGNQDNGYVGVVSAHGAMQFGKIDEKDGQTYTANERLINGGIGSWPRYTGQNPQDKVNKSTNGTLSEITSNNRKFLSLTSPGSGGGWWNGGMKMQTIPPDSNGKVGAVNFYAWFRFWFEAGLMGQTGCVNVDFFTADDKLIAGYFVAKDDRSGNTGRCTFYVGGNNPRTVKEWTFTASSKTTENSFDITRGPTDLRKSGDKLTFYYWGVQYTYTVPEIKSWECAKIGLYIGQHNDRALDSTFITRHYLETTNFQFTKVGVSKWRDVPNRYAAGSELVIDGNTTKLYVNGIPAIDDEVKGTQYFKIPPGETTVEFFKSSFGVFDKITAEIREAWV</sequence>
<feature type="region of interest" description="Disordered" evidence="1">
    <location>
        <begin position="202"/>
        <end position="221"/>
    </location>
</feature>
<comment type="caution">
    <text evidence="3">The sequence shown here is derived from an EMBL/GenBank/DDBJ whole genome shotgun (WGS) entry which is preliminary data.</text>
</comment>
<dbReference type="Gene3D" id="2.40.30.200">
    <property type="match status" value="1"/>
</dbReference>
<feature type="compositionally biased region" description="Polar residues" evidence="1">
    <location>
        <begin position="209"/>
        <end position="221"/>
    </location>
</feature>
<evidence type="ECO:0000313" key="3">
    <source>
        <dbReference type="EMBL" id="MCP1102598.1"/>
    </source>
</evidence>
<keyword evidence="4" id="KW-1185">Reference proteome</keyword>